<proteinExistence type="predicted"/>
<evidence type="ECO:0000313" key="1">
    <source>
        <dbReference type="EMBL" id="CAJ71398.1"/>
    </source>
</evidence>
<dbReference type="Gene3D" id="3.90.1570.10">
    <property type="entry name" value="tt1808, chain A"/>
    <property type="match status" value="1"/>
</dbReference>
<reference evidence="1" key="1">
    <citation type="journal article" date="2006" name="Nature">
        <title>Deciphering the evolution and metabolism of an anammox bacterium from a community genome.</title>
        <authorList>
            <person name="Strous M."/>
            <person name="Pelletier E."/>
            <person name="Mangenot S."/>
            <person name="Rattei T."/>
            <person name="Lehner A."/>
            <person name="Taylor M.W."/>
            <person name="Horn M."/>
            <person name="Daims H."/>
            <person name="Bartol-Mavel D."/>
            <person name="Wincker P."/>
            <person name="Barbe V."/>
            <person name="Fonknechten N."/>
            <person name="Vallenet D."/>
            <person name="Segurens B."/>
            <person name="Schenowitz-Truong C."/>
            <person name="Medigue C."/>
            <person name="Collingro A."/>
            <person name="Snel B."/>
            <person name="Dutilh B.E."/>
            <person name="OpDenCamp H.J.M."/>
            <person name="vanDerDrift C."/>
            <person name="Cirpus I."/>
            <person name="vanDePas-Schoonen K.T."/>
            <person name="Harhangi H.R."/>
            <person name="vanNiftrik L."/>
            <person name="Schmid M."/>
            <person name="Keltjens J."/>
            <person name="vanDeVossenberg J."/>
            <person name="Kartal B."/>
            <person name="Meier H."/>
            <person name="Frishman D."/>
            <person name="Huynen M.A."/>
            <person name="Mewes H."/>
            <person name="Weissenbach J."/>
            <person name="Jetten M.S.M."/>
            <person name="Wagner M."/>
            <person name="LePaslier D."/>
        </authorList>
    </citation>
    <scope>NUCLEOTIDE SEQUENCE</scope>
</reference>
<reference evidence="1" key="2">
    <citation type="submission" date="2006-01" db="EMBL/GenBank/DDBJ databases">
        <authorList>
            <person name="Genoscope"/>
        </authorList>
    </citation>
    <scope>NUCLEOTIDE SEQUENCE</scope>
</reference>
<accession>Q1PVY7</accession>
<dbReference type="InterPro" id="IPR012296">
    <property type="entry name" value="Nuclease_put_TT1808"/>
</dbReference>
<sequence length="210" mass="24361">MNKRINPMNKKTEVLVREKKKKGKIPGELIYEMVRGRAVYYRDYNRVLAGEKSLEEVMGSSGLQSYLIMLILNLLLSKISSKYVILSNEVGFKFSPKSWRNLDIAIFEREKVKDCLLKDEYIAVTPNIVIEVDTKADLKKYGDIVHYMNEKTDDLLGSNVEKVIWVLTKEKKVMVAEKGKRWFITDWNDEICCVENIKFSINQLIKAQNG</sequence>
<name>Q1PVY7_KUEST</name>
<organism evidence="1">
    <name type="scientific">Kuenenia stuttgartiensis</name>
    <dbReference type="NCBI Taxonomy" id="174633"/>
    <lineage>
        <taxon>Bacteria</taxon>
        <taxon>Pseudomonadati</taxon>
        <taxon>Planctomycetota</taxon>
        <taxon>Candidatus Brocadiia</taxon>
        <taxon>Candidatus Brocadiales</taxon>
        <taxon>Candidatus Brocadiaceae</taxon>
        <taxon>Candidatus Kuenenia</taxon>
    </lineage>
</organism>
<gene>
    <name evidence="1" type="ORF">kustc0653</name>
</gene>
<dbReference type="AlphaFoldDB" id="Q1PVY7"/>
<protein>
    <recommendedName>
        <fullName evidence="2">Restriction endonuclease domain-containing protein</fullName>
    </recommendedName>
</protein>
<evidence type="ECO:0008006" key="2">
    <source>
        <dbReference type="Google" id="ProtNLM"/>
    </source>
</evidence>
<dbReference type="EMBL" id="CT573073">
    <property type="protein sequence ID" value="CAJ71398.1"/>
    <property type="molecule type" value="Genomic_DNA"/>
</dbReference>